<dbReference type="OMA" id="FEVEMIC"/>
<feature type="domain" description="PIR2-like helical" evidence="3">
    <location>
        <begin position="34"/>
        <end position="182"/>
    </location>
</feature>
<dbReference type="Gramene" id="TraesPARA_EIv1.0_0061670.1">
    <property type="protein sequence ID" value="TraesPARA_EIv1.0_0061670.1.CDS"/>
    <property type="gene ID" value="TraesPARA_EIv1.0_0061670"/>
</dbReference>
<reference evidence="4" key="1">
    <citation type="submission" date="2018-08" db="EMBL/GenBank/DDBJ databases">
        <authorList>
            <person name="Rossello M."/>
        </authorList>
    </citation>
    <scope>NUCLEOTIDE SEQUENCE [LARGE SCALE GENOMIC DNA]</scope>
    <source>
        <strain evidence="4">cv. Chinese Spring</strain>
    </source>
</reference>
<dbReference type="KEGG" id="taes:123045981"/>
<dbReference type="Gramene" id="TraesJAG1A03G00077800.1">
    <property type="protein sequence ID" value="TraesJAG1A03G00077800.1"/>
    <property type="gene ID" value="TraesJAG1A03G00077800"/>
</dbReference>
<dbReference type="Pfam" id="PF20235">
    <property type="entry name" value="PIR2-like_helical"/>
    <property type="match status" value="2"/>
</dbReference>
<feature type="domain" description="DUF3615" evidence="2">
    <location>
        <begin position="522"/>
        <end position="631"/>
    </location>
</feature>
<feature type="region of interest" description="Disordered" evidence="1">
    <location>
        <begin position="81"/>
        <end position="108"/>
    </location>
</feature>
<dbReference type="Gramene" id="TraesCLE_scaffold_076156_01G000100.1">
    <property type="protein sequence ID" value="TraesCLE_scaffold_076156_01G000100.1"/>
    <property type="gene ID" value="TraesCLE_scaffold_076156_01G000100"/>
</dbReference>
<keyword evidence="5" id="KW-1185">Reference proteome</keyword>
<evidence type="ECO:0000313" key="5">
    <source>
        <dbReference type="Proteomes" id="UP000019116"/>
    </source>
</evidence>
<dbReference type="GeneID" id="123045981"/>
<dbReference type="Gramene" id="TraesCAD_scaffold_013570_01G000200.1">
    <property type="protein sequence ID" value="TraesCAD_scaffold_013570_01G000200.1"/>
    <property type="gene ID" value="TraesCAD_scaffold_013570_01G000200"/>
</dbReference>
<dbReference type="Gramene" id="TraesCS1A03G0425600.1">
    <property type="protein sequence ID" value="TraesCS1A03G0425600.1.CDS"/>
    <property type="gene ID" value="TraesCS1A03G0425600"/>
</dbReference>
<dbReference type="Gramene" id="TraesARI1A03G00079480.1">
    <property type="protein sequence ID" value="TraesARI1A03G00079480.1"/>
    <property type="gene ID" value="TraesARI1A03G00079480"/>
</dbReference>
<feature type="domain" description="PIR2-like helical" evidence="3">
    <location>
        <begin position="296"/>
        <end position="403"/>
    </location>
</feature>
<dbReference type="Gramene" id="TraesLAC1A03G00080170.1">
    <property type="protein sequence ID" value="TraesLAC1A03G00080170.1"/>
    <property type="gene ID" value="TraesLAC1A03G00080170"/>
</dbReference>
<dbReference type="Gramene" id="TraesJUL1A03G00077360.1">
    <property type="protein sequence ID" value="TraesJUL1A03G00077360.1"/>
    <property type="gene ID" value="TraesJUL1A03G00077360"/>
</dbReference>
<dbReference type="EnsemblPlants" id="TraesCS1A02G157600.1">
    <property type="protein sequence ID" value="TraesCS1A02G157600.1"/>
    <property type="gene ID" value="TraesCS1A02G157600"/>
</dbReference>
<dbReference type="Gramene" id="TraesSTA1A03G00078190.1">
    <property type="protein sequence ID" value="TraesSTA1A03G00078190.1"/>
    <property type="gene ID" value="TraesSTA1A03G00078190"/>
</dbReference>
<protein>
    <submittedName>
        <fullName evidence="4">Uncharacterized protein</fullName>
    </submittedName>
</protein>
<organism evidence="4">
    <name type="scientific">Triticum aestivum</name>
    <name type="common">Wheat</name>
    <dbReference type="NCBI Taxonomy" id="4565"/>
    <lineage>
        <taxon>Eukaryota</taxon>
        <taxon>Viridiplantae</taxon>
        <taxon>Streptophyta</taxon>
        <taxon>Embryophyta</taxon>
        <taxon>Tracheophyta</taxon>
        <taxon>Spermatophyta</taxon>
        <taxon>Magnoliopsida</taxon>
        <taxon>Liliopsida</taxon>
        <taxon>Poales</taxon>
        <taxon>Poaceae</taxon>
        <taxon>BOP clade</taxon>
        <taxon>Pooideae</taxon>
        <taxon>Triticodae</taxon>
        <taxon>Triticeae</taxon>
        <taxon>Triticinae</taxon>
        <taxon>Triticum</taxon>
    </lineage>
</organism>
<sequence length="737" mass="83255">MARESTASEIFRRRLMIDGVDRKDAKDNQSAALDHLHDYYKKALHRLPPKLIPSLLEAGFSFGFLDPVSNIIANTVSQELQKSRKRKRSRAGSYTNTKKGKEKKHSQGLRDTAISKIITESSKDILLVPRFTTLRNSSIAARSLAGLVTFLTSYFRYLTTCDALRYLRLSEADLLVAVRLIHEDRDIHTFTIHVPTAKIALQCAAISALHPTVAILVSRSFSLASCVDKASNLLATQDCISYSNIMELSKLFTSSKDTINQLNHVHHAVSKMQRRKRKTILVELGLEISLKMVLLDRIHLFYLKAISCIPKNDLCSRHHRGLLKAGHCYGPFDPVTNIILNTIWYDTMFPPSQEFEVEMICTKSLARTEFLSLCGLVGYICACFPAYSVYEAMKCLLLCNARIDRVIDETAKEQGHDGHIPFSESFAYDTAARTARHPSPTALVEFAMTLMPQVGKTLQSTLEIKQVLSSSDVCAISRTFSQTLPPAKSLEPVEKLSENASKIISEHQDNFKACQSTIVKKAEAALHRYAKKTGQEYELHFICDVNSTIPEHGACYCPHSYKYPFAHMNVWARRRGSQNVDQVPTLFFIQFNNRDEDMESVAFLCCPIFDLSKDAGRCYHCEQKGIKIIHPSSEPYIGRDAEFEGMARGESAVNNKELIRYGQIGTLLDCTIEDEDSIYFDPAWDVDFTIFINETARDRAMVQKLMKDSPGSVSDWIDKMMYEESLKPKLARKIIYA</sequence>
<accession>A0A3B5XY43</accession>
<dbReference type="Gramene" id="TraesNOR1A03G00078530.1">
    <property type="protein sequence ID" value="TraesNOR1A03G00078530.1"/>
    <property type="gene ID" value="TraesNOR1A03G00078530"/>
</dbReference>
<dbReference type="Proteomes" id="UP000019116">
    <property type="component" value="Chromosome 1A"/>
</dbReference>
<dbReference type="SMR" id="A0A3B5XY43"/>
<feature type="compositionally biased region" description="Basic residues" evidence="1">
    <location>
        <begin position="98"/>
        <end position="107"/>
    </location>
</feature>
<dbReference type="InterPro" id="IPR022059">
    <property type="entry name" value="DUF3615"/>
</dbReference>
<proteinExistence type="predicted"/>
<evidence type="ECO:0000259" key="2">
    <source>
        <dbReference type="Pfam" id="PF12274"/>
    </source>
</evidence>
<reference evidence="4" key="2">
    <citation type="submission" date="2018-10" db="UniProtKB">
        <authorList>
            <consortium name="EnsemblPlants"/>
        </authorList>
    </citation>
    <scope>IDENTIFICATION</scope>
</reference>
<dbReference type="Gramene" id="TraesLDM1A03G00077550.1">
    <property type="protein sequence ID" value="TraesLDM1A03G00077550.1"/>
    <property type="gene ID" value="TraesLDM1A03G00077550"/>
</dbReference>
<dbReference type="AlphaFoldDB" id="A0A3B5XY43"/>
<evidence type="ECO:0000313" key="4">
    <source>
        <dbReference type="EnsemblPlants" id="TraesCS1A02G157600.1"/>
    </source>
</evidence>
<dbReference type="Pfam" id="PF12274">
    <property type="entry name" value="DUF3615"/>
    <property type="match status" value="1"/>
</dbReference>
<dbReference type="Gramene" id="TraesMAC1A03G00079120.1">
    <property type="protein sequence ID" value="TraesMAC1A03G00079120.1"/>
    <property type="gene ID" value="TraesMAC1A03G00079120"/>
</dbReference>
<evidence type="ECO:0000259" key="3">
    <source>
        <dbReference type="Pfam" id="PF20235"/>
    </source>
</evidence>
<dbReference type="Gramene" id="TraesWEE_scaffold_060391_01G000200.1">
    <property type="protein sequence ID" value="TraesWEE_scaffold_060391_01G000200.1"/>
    <property type="gene ID" value="TraesWEE_scaffold_060391_01G000200"/>
</dbReference>
<gene>
    <name evidence="4" type="primary">LOC123045981</name>
</gene>
<evidence type="ECO:0000256" key="1">
    <source>
        <dbReference type="SAM" id="MobiDB-lite"/>
    </source>
</evidence>
<dbReference type="OrthoDB" id="688001at2759"/>
<dbReference type="Gramene" id="TraesCS1A02G157600.1">
    <property type="protein sequence ID" value="TraesCS1A02G157600.1"/>
    <property type="gene ID" value="TraesCS1A02G157600"/>
</dbReference>
<dbReference type="PANTHER" id="PTHR33120">
    <property type="entry name" value="EXPRESSED PROTEIN-RELATED"/>
    <property type="match status" value="1"/>
</dbReference>
<dbReference type="RefSeq" id="XP_044325182.1">
    <property type="nucleotide sequence ID" value="XM_044469247.1"/>
</dbReference>
<dbReference type="InterPro" id="IPR046527">
    <property type="entry name" value="PIR2-like_helical"/>
</dbReference>
<name>A0A3B5XY43_WHEAT</name>
<dbReference type="Gramene" id="TraesSYM1A03G00080580.1">
    <property type="protein sequence ID" value="TraesSYM1A03G00080580.1"/>
    <property type="gene ID" value="TraesSYM1A03G00080580"/>
</dbReference>
<dbReference type="Gramene" id="TraesROB_scaffold_072962_01G000200.1">
    <property type="protein sequence ID" value="TraesROB_scaffold_072962_01G000200.1"/>
    <property type="gene ID" value="TraesROB_scaffold_072962_01G000200"/>
</dbReference>
<dbReference type="PANTHER" id="PTHR33120:SF53">
    <property type="entry name" value="OS03G0697833 PROTEIN"/>
    <property type="match status" value="1"/>
</dbReference>